<dbReference type="CDD" id="cd00038">
    <property type="entry name" value="CAP_ED"/>
    <property type="match status" value="1"/>
</dbReference>
<dbReference type="InterPro" id="IPR018490">
    <property type="entry name" value="cNMP-bd_dom_sf"/>
</dbReference>
<feature type="domain" description="HTH crp-type" evidence="6">
    <location>
        <begin position="224"/>
        <end position="297"/>
    </location>
</feature>
<dbReference type="PANTHER" id="PTHR24567:SF75">
    <property type="entry name" value="FUMARATE AND NITRATE REDUCTION REGULATORY PROTEIN"/>
    <property type="match status" value="1"/>
</dbReference>
<keyword evidence="3" id="KW-0804">Transcription</keyword>
<dbReference type="SMART" id="SM00419">
    <property type="entry name" value="HTH_CRP"/>
    <property type="match status" value="1"/>
</dbReference>
<evidence type="ECO:0000256" key="1">
    <source>
        <dbReference type="ARBA" id="ARBA00023015"/>
    </source>
</evidence>
<evidence type="ECO:0000259" key="6">
    <source>
        <dbReference type="PROSITE" id="PS51063"/>
    </source>
</evidence>
<evidence type="ECO:0000313" key="8">
    <source>
        <dbReference type="Proteomes" id="UP000199670"/>
    </source>
</evidence>
<keyword evidence="1" id="KW-0805">Transcription regulation</keyword>
<dbReference type="Gene3D" id="2.60.120.10">
    <property type="entry name" value="Jelly Rolls"/>
    <property type="match status" value="1"/>
</dbReference>
<sequence length="304" mass="35344">MIYGLHPQNSRTFIVVRIMYIMLNNVFKYILLDLYEHFIVIFLLIFVLFIKYDNLINQRTMIIFSVNMQNIFKTLRSKSYSVPCEFCSIGSLCIPILLNNKLDNILDRKMSYAKDEIIVKANTPFTKFYIIHSGALKTFVTTPDNNQQINGFYLPGDIVGLDSISTKIYNNNIQSLTNTLVCELYYDELMSLVDTQKNVRDMVFNLLSSSINNYQKLVLCYSQKKADERLATFIYSLYRHYEQRGHSSLNIKLMMSRADIANYLGLKIETISRNLSKLQEKNILSVRGKYIFIKNLNALIDLGN</sequence>
<dbReference type="InterPro" id="IPR014710">
    <property type="entry name" value="RmlC-like_jellyroll"/>
</dbReference>
<name>A0A1C3ZZX4_9GAMM</name>
<organism evidence="7 8">
    <name type="scientific">Gilliamella bombicola</name>
    <dbReference type="NCBI Taxonomy" id="1798182"/>
    <lineage>
        <taxon>Bacteria</taxon>
        <taxon>Pseudomonadati</taxon>
        <taxon>Pseudomonadota</taxon>
        <taxon>Gammaproteobacteria</taxon>
        <taxon>Orbales</taxon>
        <taxon>Orbaceae</taxon>
        <taxon>Gilliamella</taxon>
    </lineage>
</organism>
<evidence type="ECO:0000256" key="3">
    <source>
        <dbReference type="ARBA" id="ARBA00023163"/>
    </source>
</evidence>
<dbReference type="CDD" id="cd00092">
    <property type="entry name" value="HTH_CRP"/>
    <property type="match status" value="1"/>
</dbReference>
<dbReference type="EMBL" id="FMAQ01000002">
    <property type="protein sequence ID" value="SCB87845.1"/>
    <property type="molecule type" value="Genomic_DNA"/>
</dbReference>
<evidence type="ECO:0000256" key="4">
    <source>
        <dbReference type="SAM" id="Phobius"/>
    </source>
</evidence>
<feature type="transmembrane region" description="Helical" evidence="4">
    <location>
        <begin position="12"/>
        <end position="31"/>
    </location>
</feature>
<dbReference type="InterPro" id="IPR000595">
    <property type="entry name" value="cNMP-bd_dom"/>
</dbReference>
<dbReference type="InterPro" id="IPR036390">
    <property type="entry name" value="WH_DNA-bd_sf"/>
</dbReference>
<dbReference type="AlphaFoldDB" id="A0A1C3ZZX4"/>
<dbReference type="SMART" id="SM00100">
    <property type="entry name" value="cNMP"/>
    <property type="match status" value="1"/>
</dbReference>
<dbReference type="Pfam" id="PF00027">
    <property type="entry name" value="cNMP_binding"/>
    <property type="match status" value="1"/>
</dbReference>
<dbReference type="Pfam" id="PF13545">
    <property type="entry name" value="HTH_Crp_2"/>
    <property type="match status" value="1"/>
</dbReference>
<dbReference type="GO" id="GO:0005829">
    <property type="term" value="C:cytosol"/>
    <property type="evidence" value="ECO:0007669"/>
    <property type="project" value="TreeGrafter"/>
</dbReference>
<keyword evidence="4" id="KW-0472">Membrane</keyword>
<protein>
    <submittedName>
        <fullName evidence="7">CRP/FNR family transcriptional regulator, anaerobic regulatory protein</fullName>
    </submittedName>
</protein>
<dbReference type="OrthoDB" id="7643467at2"/>
<dbReference type="FunFam" id="1.10.10.10:FF:000028">
    <property type="entry name" value="Fumarate/nitrate reduction transcriptional regulator Fnr"/>
    <property type="match status" value="1"/>
</dbReference>
<keyword evidence="4" id="KW-0812">Transmembrane</keyword>
<evidence type="ECO:0000256" key="2">
    <source>
        <dbReference type="ARBA" id="ARBA00023125"/>
    </source>
</evidence>
<gene>
    <name evidence="7" type="ORF">GA0061081_102175</name>
</gene>
<dbReference type="Gene3D" id="1.10.10.10">
    <property type="entry name" value="Winged helix-like DNA-binding domain superfamily/Winged helix DNA-binding domain"/>
    <property type="match status" value="1"/>
</dbReference>
<dbReference type="STRING" id="1798182.GA0061081_102175"/>
<proteinExistence type="predicted"/>
<dbReference type="Proteomes" id="UP000199670">
    <property type="component" value="Unassembled WGS sequence"/>
</dbReference>
<dbReference type="PRINTS" id="PR00034">
    <property type="entry name" value="HTHCRP"/>
</dbReference>
<dbReference type="GO" id="GO:0003700">
    <property type="term" value="F:DNA-binding transcription factor activity"/>
    <property type="evidence" value="ECO:0007669"/>
    <property type="project" value="TreeGrafter"/>
</dbReference>
<dbReference type="SUPFAM" id="SSF46785">
    <property type="entry name" value="Winged helix' DNA-binding domain"/>
    <property type="match status" value="1"/>
</dbReference>
<dbReference type="InterPro" id="IPR012318">
    <property type="entry name" value="HTH_CRP"/>
</dbReference>
<dbReference type="InterPro" id="IPR050397">
    <property type="entry name" value="Env_Response_Regulators"/>
</dbReference>
<feature type="transmembrane region" description="Helical" evidence="4">
    <location>
        <begin position="37"/>
        <end position="55"/>
    </location>
</feature>
<evidence type="ECO:0000259" key="5">
    <source>
        <dbReference type="PROSITE" id="PS50042"/>
    </source>
</evidence>
<dbReference type="SUPFAM" id="SSF51206">
    <property type="entry name" value="cAMP-binding domain-like"/>
    <property type="match status" value="1"/>
</dbReference>
<dbReference type="PROSITE" id="PS50042">
    <property type="entry name" value="CNMP_BINDING_3"/>
    <property type="match status" value="1"/>
</dbReference>
<dbReference type="PANTHER" id="PTHR24567">
    <property type="entry name" value="CRP FAMILY TRANSCRIPTIONAL REGULATORY PROTEIN"/>
    <property type="match status" value="1"/>
</dbReference>
<dbReference type="GO" id="GO:0003677">
    <property type="term" value="F:DNA binding"/>
    <property type="evidence" value="ECO:0007669"/>
    <property type="project" value="UniProtKB-KW"/>
</dbReference>
<reference evidence="8" key="1">
    <citation type="submission" date="2016-08" db="EMBL/GenBank/DDBJ databases">
        <authorList>
            <person name="Varghese N."/>
            <person name="Submissions Spin"/>
        </authorList>
    </citation>
    <scope>NUCLEOTIDE SEQUENCE [LARGE SCALE GENOMIC DNA]</scope>
    <source>
        <strain evidence="8">R-53248</strain>
    </source>
</reference>
<dbReference type="InterPro" id="IPR036388">
    <property type="entry name" value="WH-like_DNA-bd_sf"/>
</dbReference>
<keyword evidence="2" id="KW-0238">DNA-binding</keyword>
<accession>A0A1C3ZZX4</accession>
<evidence type="ECO:0000313" key="7">
    <source>
        <dbReference type="EMBL" id="SCB87845.1"/>
    </source>
</evidence>
<feature type="domain" description="Cyclic nucleotide-binding" evidence="5">
    <location>
        <begin position="112"/>
        <end position="160"/>
    </location>
</feature>
<dbReference type="PROSITE" id="PS51063">
    <property type="entry name" value="HTH_CRP_2"/>
    <property type="match status" value="1"/>
</dbReference>
<keyword evidence="8" id="KW-1185">Reference proteome</keyword>
<keyword evidence="4" id="KW-1133">Transmembrane helix</keyword>